<dbReference type="SUPFAM" id="SSF48239">
    <property type="entry name" value="Terpenoid cyclases/Protein prenyltransferases"/>
    <property type="match status" value="1"/>
</dbReference>
<dbReference type="Pfam" id="PF03936">
    <property type="entry name" value="Terpene_synth_C"/>
    <property type="match status" value="1"/>
</dbReference>
<dbReference type="GO" id="GO:0010333">
    <property type="term" value="F:terpene synthase activity"/>
    <property type="evidence" value="ECO:0007669"/>
    <property type="project" value="InterPro"/>
</dbReference>
<dbReference type="FunFam" id="1.10.600.10:FF:000007">
    <property type="entry name" value="Isoprene synthase, chloroplastic"/>
    <property type="match status" value="1"/>
</dbReference>
<organism evidence="5">
    <name type="scientific">Solidago canadensis</name>
    <dbReference type="NCBI Taxonomy" id="59297"/>
    <lineage>
        <taxon>Eukaryota</taxon>
        <taxon>Viridiplantae</taxon>
        <taxon>Streptophyta</taxon>
        <taxon>Embryophyta</taxon>
        <taxon>Tracheophyta</taxon>
        <taxon>Spermatophyta</taxon>
        <taxon>Magnoliopsida</taxon>
        <taxon>eudicotyledons</taxon>
        <taxon>Gunneridae</taxon>
        <taxon>Pentapetalae</taxon>
        <taxon>asterids</taxon>
        <taxon>campanulids</taxon>
        <taxon>Asterales</taxon>
        <taxon>Asteraceae</taxon>
        <taxon>Asteroideae</taxon>
        <taxon>Astereae</taxon>
        <taxon>North American clade</taxon>
        <taxon>Solidagininae</taxon>
        <taxon>Solidago</taxon>
    </lineage>
</organism>
<dbReference type="InterPro" id="IPR034741">
    <property type="entry name" value="Terpene_cyclase-like_1_C"/>
</dbReference>
<keyword evidence="2" id="KW-0479">Metal-binding</keyword>
<dbReference type="GO" id="GO:0000287">
    <property type="term" value="F:magnesium ion binding"/>
    <property type="evidence" value="ECO:0007669"/>
    <property type="project" value="InterPro"/>
</dbReference>
<dbReference type="InterPro" id="IPR008930">
    <property type="entry name" value="Terpenoid_cyclase/PrenylTrfase"/>
</dbReference>
<evidence type="ECO:0000313" key="5">
    <source>
        <dbReference type="EMBL" id="AAT72931.1"/>
    </source>
</evidence>
<protein>
    <submittedName>
        <fullName evidence="5">Cascarilladiene synthase</fullName>
    </submittedName>
</protein>
<dbReference type="SFLD" id="SFLDS00005">
    <property type="entry name" value="Isoprenoid_Synthase_Type_I"/>
    <property type="match status" value="1"/>
</dbReference>
<sequence>MAMVDANTTTVQQGETKTTIVRPIAKFPPSLWGDRFLSFDLDNLELDDCVAAMKEPSDEIQRLIVDPDMDSNEKLRLINCVCRLGLSYLFIKDIECQLEKLFKELNMEEYNEFDLYTTSVNFLVFRQHGYKLSCDVFNKFKDVSTGKFKEHITSDVKGMLSFYECTHLGIRGESILDEALAFTESYLKGVVDTLEGTLAQQVKQGLKFPCQRGLPIVEARLYFSNYEQECSAYDPLPKLAKAHFSYFQLMQKDELSKLTQWSKDMNFQTIATYTRDKMPELYLWVLAVFLEPRHVEARFITTKVAQLVLVLDDTFDAYATIEELRLLTDAISRWEISCMEQLPEYIKPFYQIILNEYAEWEKQLAKEGRENVVYASKKAFQELARAYLREAEWRHSGTVPSFQEYYENGLATSTYNLLGKSCLIGMGKIVDEEALAWYDSHPKILEASELIARLHNDVVSFEFEREREHRATGIDAYMKTFGVTEDVAVKELKEMIENAWKDINEGCLKPTKVSMDLLYPIVNLSRVIYVAYRFNDGFTFSDLTLKDYISLLFEASVPV</sequence>
<feature type="domain" description="Terpene synthase metal-binding" evidence="4">
    <location>
        <begin position="263"/>
        <end position="502"/>
    </location>
</feature>
<dbReference type="Gene3D" id="1.50.10.130">
    <property type="entry name" value="Terpene synthase, N-terminal domain"/>
    <property type="match status" value="1"/>
</dbReference>
<comment type="cofactor">
    <cofactor evidence="1">
        <name>Mg(2+)</name>
        <dbReference type="ChEBI" id="CHEBI:18420"/>
    </cofactor>
</comment>
<dbReference type="SUPFAM" id="SSF48576">
    <property type="entry name" value="Terpenoid synthases"/>
    <property type="match status" value="1"/>
</dbReference>
<dbReference type="AlphaFoldDB" id="Q66NG3"/>
<name>Q66NG3_9ASTR</name>
<dbReference type="InterPro" id="IPR005630">
    <property type="entry name" value="Terpene_synthase_metal-bd"/>
</dbReference>
<dbReference type="InterPro" id="IPR050148">
    <property type="entry name" value="Terpene_synthase-like"/>
</dbReference>
<reference evidence="5" key="1">
    <citation type="submission" date="2004-07" db="EMBL/GenBank/DDBJ databases">
        <title>Cascarilladiene synthase: isolation of a new sesquiterpene synthase from Solidago canadensis.</title>
        <authorList>
            <person name="Altug I.G."/>
            <person name="Bouwmeester H.J."/>
            <person name="Koenig W.A."/>
        </authorList>
    </citation>
    <scope>NUCLEOTIDE SEQUENCE</scope>
</reference>
<dbReference type="InterPro" id="IPR036965">
    <property type="entry name" value="Terpene_synth_N_sf"/>
</dbReference>
<evidence type="ECO:0000256" key="2">
    <source>
        <dbReference type="ARBA" id="ARBA00022723"/>
    </source>
</evidence>
<evidence type="ECO:0000256" key="1">
    <source>
        <dbReference type="ARBA" id="ARBA00001946"/>
    </source>
</evidence>
<accession>Q66NG3</accession>
<dbReference type="PANTHER" id="PTHR31225:SF254">
    <property type="entry name" value="LYASE"/>
    <property type="match status" value="1"/>
</dbReference>
<evidence type="ECO:0000259" key="4">
    <source>
        <dbReference type="Pfam" id="PF03936"/>
    </source>
</evidence>
<dbReference type="SFLD" id="SFLDG01019">
    <property type="entry name" value="Terpene_Cyclase_Like_1_C_Termi"/>
    <property type="match status" value="1"/>
</dbReference>
<dbReference type="Pfam" id="PF01397">
    <property type="entry name" value="Terpene_synth"/>
    <property type="match status" value="1"/>
</dbReference>
<evidence type="ECO:0000259" key="3">
    <source>
        <dbReference type="Pfam" id="PF01397"/>
    </source>
</evidence>
<dbReference type="EMBL" id="AY673673">
    <property type="protein sequence ID" value="AAT72931.1"/>
    <property type="molecule type" value="mRNA"/>
</dbReference>
<dbReference type="Gene3D" id="1.10.600.10">
    <property type="entry name" value="Farnesyl Diphosphate Synthase"/>
    <property type="match status" value="1"/>
</dbReference>
<dbReference type="FunFam" id="1.50.10.130:FF:000001">
    <property type="entry name" value="Isoprene synthase, chloroplastic"/>
    <property type="match status" value="1"/>
</dbReference>
<dbReference type="GO" id="GO:0016102">
    <property type="term" value="P:diterpenoid biosynthetic process"/>
    <property type="evidence" value="ECO:0007669"/>
    <property type="project" value="InterPro"/>
</dbReference>
<dbReference type="CDD" id="cd00684">
    <property type="entry name" value="Terpene_cyclase_plant_C1"/>
    <property type="match status" value="1"/>
</dbReference>
<dbReference type="InterPro" id="IPR001906">
    <property type="entry name" value="Terpene_synth_N"/>
</dbReference>
<dbReference type="InterPro" id="IPR008949">
    <property type="entry name" value="Isoprenoid_synthase_dom_sf"/>
</dbReference>
<dbReference type="InterPro" id="IPR044814">
    <property type="entry name" value="Terpene_cyclase_plant_C1"/>
</dbReference>
<dbReference type="PANTHER" id="PTHR31225">
    <property type="entry name" value="OS04G0344100 PROTEIN-RELATED"/>
    <property type="match status" value="1"/>
</dbReference>
<proteinExistence type="evidence at transcript level"/>
<feature type="domain" description="Terpene synthase N-terminal" evidence="3">
    <location>
        <begin position="32"/>
        <end position="205"/>
    </location>
</feature>